<comment type="caution">
    <text evidence="2">The sequence shown here is derived from an EMBL/GenBank/DDBJ whole genome shotgun (WGS) entry which is preliminary data.</text>
</comment>
<organism evidence="2 3">
    <name type="scientific">Pseudomonas syringae pv. spinaceae</name>
    <dbReference type="NCBI Taxonomy" id="264459"/>
    <lineage>
        <taxon>Bacteria</taxon>
        <taxon>Pseudomonadati</taxon>
        <taxon>Pseudomonadota</taxon>
        <taxon>Gammaproteobacteria</taxon>
        <taxon>Pseudomonadales</taxon>
        <taxon>Pseudomonadaceae</taxon>
        <taxon>Pseudomonas</taxon>
        <taxon>Pseudomonas syringae</taxon>
    </lineage>
</organism>
<evidence type="ECO:0000313" key="2">
    <source>
        <dbReference type="EMBL" id="KPY57067.1"/>
    </source>
</evidence>
<gene>
    <name evidence="2" type="ORF">ALO94_200025</name>
</gene>
<evidence type="ECO:0000256" key="1">
    <source>
        <dbReference type="SAM" id="MobiDB-lite"/>
    </source>
</evidence>
<reference evidence="2 3" key="1">
    <citation type="submission" date="2015-09" db="EMBL/GenBank/DDBJ databases">
        <title>Genome announcement of multiple Pseudomonas syringae strains.</title>
        <authorList>
            <person name="Thakur S."/>
            <person name="Wang P.W."/>
            <person name="Gong Y."/>
            <person name="Weir B.S."/>
            <person name="Guttman D.S."/>
        </authorList>
    </citation>
    <scope>NUCLEOTIDE SEQUENCE [LARGE SCALE GENOMIC DNA]</scope>
    <source>
        <strain evidence="2 3">ICMP16929</strain>
    </source>
</reference>
<feature type="compositionally biased region" description="Polar residues" evidence="1">
    <location>
        <begin position="1"/>
        <end position="15"/>
    </location>
</feature>
<dbReference type="Proteomes" id="UP000050384">
    <property type="component" value="Unassembled WGS sequence"/>
</dbReference>
<dbReference type="AlphaFoldDB" id="A0A0Q0CBS1"/>
<proteinExistence type="predicted"/>
<dbReference type="EMBL" id="LJRI01001583">
    <property type="protein sequence ID" value="KPY57067.1"/>
    <property type="molecule type" value="Genomic_DNA"/>
</dbReference>
<name>A0A0Q0CBS1_PSESX</name>
<feature type="region of interest" description="Disordered" evidence="1">
    <location>
        <begin position="1"/>
        <end position="56"/>
    </location>
</feature>
<evidence type="ECO:0000313" key="3">
    <source>
        <dbReference type="Proteomes" id="UP000050384"/>
    </source>
</evidence>
<accession>A0A0Q0CBS1</accession>
<protein>
    <submittedName>
        <fullName evidence="2">Coronafacic acid synthetase</fullName>
    </submittedName>
</protein>
<feature type="compositionally biased region" description="Low complexity" evidence="1">
    <location>
        <begin position="36"/>
        <end position="56"/>
    </location>
</feature>
<sequence length="99" mass="9785">MRSTNTISANSNETTPAAAIDANSESPGDPTLNCMPMPASAPTSISPSTPSASTPLRSISIRPSAASANGTAKSGALPSQWEISSINVLLPECAAGDGG</sequence>